<name>A0A5C5FSX0_9BASI</name>
<comment type="caution">
    <text evidence="2">The sequence shown here is derived from an EMBL/GenBank/DDBJ whole genome shotgun (WGS) entry which is preliminary data.</text>
</comment>
<evidence type="ECO:0000256" key="1">
    <source>
        <dbReference type="SAM" id="MobiDB-lite"/>
    </source>
</evidence>
<feature type="region of interest" description="Disordered" evidence="1">
    <location>
        <begin position="151"/>
        <end position="182"/>
    </location>
</feature>
<evidence type="ECO:0000313" key="2">
    <source>
        <dbReference type="EMBL" id="TNY19326.1"/>
    </source>
</evidence>
<reference evidence="2 3" key="1">
    <citation type="submission" date="2019-03" db="EMBL/GenBank/DDBJ databases">
        <title>Rhodosporidium diobovatum UCD-FST 08-225 genome sequencing, assembly, and annotation.</title>
        <authorList>
            <person name="Fakankun I.U."/>
            <person name="Fristensky B."/>
            <person name="Levin D.B."/>
        </authorList>
    </citation>
    <scope>NUCLEOTIDE SEQUENCE [LARGE SCALE GENOMIC DNA]</scope>
    <source>
        <strain evidence="2 3">UCD-FST 08-225</strain>
    </source>
</reference>
<feature type="compositionally biased region" description="Pro residues" evidence="1">
    <location>
        <begin position="19"/>
        <end position="30"/>
    </location>
</feature>
<dbReference type="AlphaFoldDB" id="A0A5C5FSX0"/>
<proteinExistence type="predicted"/>
<gene>
    <name evidence="2" type="ORF">DMC30DRAFT_400696</name>
</gene>
<accession>A0A5C5FSX0</accession>
<sequence>MLRRDRGGPACDFIGRSPSCPPPTLPPLPTDPTRQQEGAKVFAIAYPEPHRTHLTFREPSSAGGAAGSDAHCSQRLLDRSWPKSEAERLSQSCIAPQTCTSHRHAREEPQPIALRHFRSHRSPELAEPDAGLVLEVHGGLLDVAARPKVTADLLPPPDQPPAGALNDHSAAPPPPSSCVPTTSHLRLGRRLIAESLSGRDTAARRAFSLLHAACAAVTPEHTCASHLSARPAAALAPPSLSFPHFARALFSLSTPRLFDNDHPGTTS</sequence>
<protein>
    <submittedName>
        <fullName evidence="2">Uncharacterized protein</fullName>
    </submittedName>
</protein>
<dbReference type="Proteomes" id="UP000311382">
    <property type="component" value="Unassembled WGS sequence"/>
</dbReference>
<organism evidence="2 3">
    <name type="scientific">Rhodotorula diobovata</name>
    <dbReference type="NCBI Taxonomy" id="5288"/>
    <lineage>
        <taxon>Eukaryota</taxon>
        <taxon>Fungi</taxon>
        <taxon>Dikarya</taxon>
        <taxon>Basidiomycota</taxon>
        <taxon>Pucciniomycotina</taxon>
        <taxon>Microbotryomycetes</taxon>
        <taxon>Sporidiobolales</taxon>
        <taxon>Sporidiobolaceae</taxon>
        <taxon>Rhodotorula</taxon>
    </lineage>
</organism>
<feature type="region of interest" description="Disordered" evidence="1">
    <location>
        <begin position="1"/>
        <end position="35"/>
    </location>
</feature>
<keyword evidence="3" id="KW-1185">Reference proteome</keyword>
<evidence type="ECO:0000313" key="3">
    <source>
        <dbReference type="Proteomes" id="UP000311382"/>
    </source>
</evidence>
<dbReference type="EMBL" id="SOZI01000099">
    <property type="protein sequence ID" value="TNY19326.1"/>
    <property type="molecule type" value="Genomic_DNA"/>
</dbReference>